<accession>A0A7J8LUZ7</accession>
<gene>
    <name evidence="2" type="ORF">Golob_026408</name>
</gene>
<proteinExistence type="predicted"/>
<organism evidence="2 3">
    <name type="scientific">Gossypium lobatum</name>
    <dbReference type="NCBI Taxonomy" id="34289"/>
    <lineage>
        <taxon>Eukaryota</taxon>
        <taxon>Viridiplantae</taxon>
        <taxon>Streptophyta</taxon>
        <taxon>Embryophyta</taxon>
        <taxon>Tracheophyta</taxon>
        <taxon>Spermatophyta</taxon>
        <taxon>Magnoliopsida</taxon>
        <taxon>eudicotyledons</taxon>
        <taxon>Gunneridae</taxon>
        <taxon>Pentapetalae</taxon>
        <taxon>rosids</taxon>
        <taxon>malvids</taxon>
        <taxon>Malvales</taxon>
        <taxon>Malvaceae</taxon>
        <taxon>Malvoideae</taxon>
        <taxon>Gossypium</taxon>
    </lineage>
</organism>
<name>A0A7J8LUZ7_9ROSI</name>
<feature type="region of interest" description="Disordered" evidence="1">
    <location>
        <begin position="1"/>
        <end position="28"/>
    </location>
</feature>
<protein>
    <submittedName>
        <fullName evidence="2">Uncharacterized protein</fullName>
    </submittedName>
</protein>
<dbReference type="EMBL" id="JABEZX010000005">
    <property type="protein sequence ID" value="MBA0556295.1"/>
    <property type="molecule type" value="Genomic_DNA"/>
</dbReference>
<keyword evidence="3" id="KW-1185">Reference proteome</keyword>
<evidence type="ECO:0000313" key="3">
    <source>
        <dbReference type="Proteomes" id="UP000593572"/>
    </source>
</evidence>
<dbReference type="Proteomes" id="UP000593572">
    <property type="component" value="Unassembled WGS sequence"/>
</dbReference>
<evidence type="ECO:0000256" key="1">
    <source>
        <dbReference type="SAM" id="MobiDB-lite"/>
    </source>
</evidence>
<dbReference type="AlphaFoldDB" id="A0A7J8LUZ7"/>
<evidence type="ECO:0000313" key="2">
    <source>
        <dbReference type="EMBL" id="MBA0556295.1"/>
    </source>
</evidence>
<reference evidence="2 3" key="1">
    <citation type="journal article" date="2019" name="Genome Biol. Evol.">
        <title>Insights into the evolution of the New World diploid cottons (Gossypium, subgenus Houzingenia) based on genome sequencing.</title>
        <authorList>
            <person name="Grover C.E."/>
            <person name="Arick M.A. 2nd"/>
            <person name="Thrash A."/>
            <person name="Conover J.L."/>
            <person name="Sanders W.S."/>
            <person name="Peterson D.G."/>
            <person name="Frelichowski J.E."/>
            <person name="Scheffler J.A."/>
            <person name="Scheffler B.E."/>
            <person name="Wendel J.F."/>
        </authorList>
    </citation>
    <scope>NUCLEOTIDE SEQUENCE [LARGE SCALE GENOMIC DNA]</scope>
    <source>
        <strain evidence="2">157</strain>
        <tissue evidence="2">Leaf</tissue>
    </source>
</reference>
<sequence>MEMQCNSYGEDLQEQPMRKDNEQGASISFKDMLIGSKRSSRKEVLETDVDDVQLFEGSVTVGTKDGIP</sequence>
<comment type="caution">
    <text evidence="2">The sequence shown here is derived from an EMBL/GenBank/DDBJ whole genome shotgun (WGS) entry which is preliminary data.</text>
</comment>